<name>A0A222Z0W4_9CAUD</name>
<dbReference type="Proteomes" id="UP000225918">
    <property type="component" value="Segment"/>
</dbReference>
<gene>
    <name evidence="1" type="ORF">SEA_MYRADEE_88</name>
</gene>
<accession>A0A222Z0W4</accession>
<keyword evidence="2" id="KW-1185">Reference proteome</keyword>
<protein>
    <submittedName>
        <fullName evidence="1">Uncharacterized protein</fullName>
    </submittedName>
</protein>
<proteinExistence type="predicted"/>
<evidence type="ECO:0000313" key="2">
    <source>
        <dbReference type="Proteomes" id="UP000225918"/>
    </source>
</evidence>
<dbReference type="EMBL" id="MF141539">
    <property type="protein sequence ID" value="ASR77195.1"/>
    <property type="molecule type" value="Genomic_DNA"/>
</dbReference>
<sequence>MRFSKYSDVQDKLDELPENATVREVMTDVYGEDFAAENYRSGISHVASVHERREGRYIRDEQGFDRYESDYIECLVINHTQGTSLYGYEEPVTVANYRTLQDDWSDLEGLSDGPFSDCKVIALDLDKPAPANLVEVLEGLSDYPVLDEQEWSNVEQEMIQEHWESYGANDVASEVAEALGLDSRLDLTEYALGVIERLVWEGIVEYGCGSGYPTMEDVSSCDFGGKEIAQWLKVRVGRQVSGKTSNGYGTEYMFDLRRHKMVENW</sequence>
<evidence type="ECO:0000313" key="1">
    <source>
        <dbReference type="EMBL" id="ASR77195.1"/>
    </source>
</evidence>
<organism evidence="1 2">
    <name type="scientific">Mycobacterium phage MyraDee</name>
    <dbReference type="NCBI Taxonomy" id="2024303"/>
    <lineage>
        <taxon>Viruses</taxon>
        <taxon>Duplodnaviria</taxon>
        <taxon>Heunggongvirae</taxon>
        <taxon>Uroviricota</taxon>
        <taxon>Caudoviricetes</taxon>
        <taxon>Myradeevirus</taxon>
        <taxon>Myradeevirus MyraDee</taxon>
    </lineage>
</organism>
<reference evidence="2" key="1">
    <citation type="submission" date="2017-05" db="EMBL/GenBank/DDBJ databases">
        <authorList>
            <person name="Song R."/>
            <person name="Chenine A.L."/>
            <person name="Ruprecht R.M."/>
        </authorList>
    </citation>
    <scope>NUCLEOTIDE SEQUENCE [LARGE SCALE GENOMIC DNA]</scope>
</reference>